<sequence>MRLSLLLPLLPLAVACSSPEQTATATSSAPLPDSATTQLEPMDTTRPATVDAQADTLLTARSRHLFSSAASPDVFSLVLRGSSVLTGEATLTVTNASGEVIFREVLSSSDLEAAMVYEMKGPTATQAEREAYVRQRTKDFFAEKNFHRPAVPKTATYPAAAEAPAGLDQAAWQDLQRRPEAVSFHYLVGKEDRRAIAWSPLRKQVVHLP</sequence>
<protein>
    <recommendedName>
        <fullName evidence="5">Lipoprotein</fullName>
    </recommendedName>
</protein>
<proteinExistence type="predicted"/>
<comment type="caution">
    <text evidence="3">The sequence shown here is derived from an EMBL/GenBank/DDBJ whole genome shotgun (WGS) entry which is preliminary data.</text>
</comment>
<name>A0A3R9N1F9_9BACT</name>
<dbReference type="PROSITE" id="PS51257">
    <property type="entry name" value="PROKAR_LIPOPROTEIN"/>
    <property type="match status" value="1"/>
</dbReference>
<feature type="compositionally biased region" description="Polar residues" evidence="1">
    <location>
        <begin position="23"/>
        <end position="39"/>
    </location>
</feature>
<feature type="region of interest" description="Disordered" evidence="1">
    <location>
        <begin position="23"/>
        <end position="46"/>
    </location>
</feature>
<gene>
    <name evidence="3" type="ORF">EI293_01100</name>
</gene>
<evidence type="ECO:0000313" key="3">
    <source>
        <dbReference type="EMBL" id="RSK45801.1"/>
    </source>
</evidence>
<feature type="chain" id="PRO_5018550913" description="Lipoprotein" evidence="2">
    <location>
        <begin position="23"/>
        <end position="209"/>
    </location>
</feature>
<keyword evidence="4" id="KW-1185">Reference proteome</keyword>
<reference evidence="3 4" key="1">
    <citation type="submission" date="2018-12" db="EMBL/GenBank/DDBJ databases">
        <authorList>
            <person name="Feng G."/>
            <person name="Zhu H."/>
        </authorList>
    </citation>
    <scope>NUCLEOTIDE SEQUENCE [LARGE SCALE GENOMIC DNA]</scope>
    <source>
        <strain evidence="3 4">LMG 26000</strain>
    </source>
</reference>
<evidence type="ECO:0000256" key="2">
    <source>
        <dbReference type="SAM" id="SignalP"/>
    </source>
</evidence>
<evidence type="ECO:0008006" key="5">
    <source>
        <dbReference type="Google" id="ProtNLM"/>
    </source>
</evidence>
<accession>A0A3R9N1F9</accession>
<evidence type="ECO:0000256" key="1">
    <source>
        <dbReference type="SAM" id="MobiDB-lite"/>
    </source>
</evidence>
<dbReference type="AlphaFoldDB" id="A0A3R9N1F9"/>
<keyword evidence="2" id="KW-0732">Signal</keyword>
<organism evidence="3 4">
    <name type="scientific">Hymenobacter perfusus</name>
    <dbReference type="NCBI Taxonomy" id="1236770"/>
    <lineage>
        <taxon>Bacteria</taxon>
        <taxon>Pseudomonadati</taxon>
        <taxon>Bacteroidota</taxon>
        <taxon>Cytophagia</taxon>
        <taxon>Cytophagales</taxon>
        <taxon>Hymenobacteraceae</taxon>
        <taxon>Hymenobacter</taxon>
    </lineage>
</organism>
<feature type="signal peptide" evidence="2">
    <location>
        <begin position="1"/>
        <end position="22"/>
    </location>
</feature>
<dbReference type="RefSeq" id="WP_125434889.1">
    <property type="nucleotide sequence ID" value="NZ_RWIU01000001.1"/>
</dbReference>
<dbReference type="OrthoDB" id="886332at2"/>
<dbReference type="EMBL" id="RWIU01000001">
    <property type="protein sequence ID" value="RSK45801.1"/>
    <property type="molecule type" value="Genomic_DNA"/>
</dbReference>
<dbReference type="Proteomes" id="UP000270291">
    <property type="component" value="Unassembled WGS sequence"/>
</dbReference>
<evidence type="ECO:0000313" key="4">
    <source>
        <dbReference type="Proteomes" id="UP000270291"/>
    </source>
</evidence>